<reference evidence="1" key="1">
    <citation type="submission" date="2021-09" db="EMBL/GenBank/DDBJ databases">
        <title>The genome of Mauremys mutica provides insights into the evolution of semi-aquatic lifestyle.</title>
        <authorList>
            <person name="Gong S."/>
            <person name="Gao Y."/>
        </authorList>
    </citation>
    <scope>NUCLEOTIDE SEQUENCE</scope>
    <source>
        <strain evidence="1">MM-2020</strain>
        <tissue evidence="1">Muscle</tissue>
    </source>
</reference>
<keyword evidence="2" id="KW-1185">Reference proteome</keyword>
<gene>
    <name evidence="1" type="ORF">KIL84_012923</name>
</gene>
<dbReference type="Proteomes" id="UP000827986">
    <property type="component" value="Unassembled WGS sequence"/>
</dbReference>
<proteinExistence type="predicted"/>
<protein>
    <submittedName>
        <fullName evidence="1">Uncharacterized protein</fullName>
    </submittedName>
</protein>
<accession>A0A9D3XSG0</accession>
<organism evidence="1 2">
    <name type="scientific">Mauremys mutica</name>
    <name type="common">yellowpond turtle</name>
    <dbReference type="NCBI Taxonomy" id="74926"/>
    <lineage>
        <taxon>Eukaryota</taxon>
        <taxon>Metazoa</taxon>
        <taxon>Chordata</taxon>
        <taxon>Craniata</taxon>
        <taxon>Vertebrata</taxon>
        <taxon>Euteleostomi</taxon>
        <taxon>Archelosauria</taxon>
        <taxon>Testudinata</taxon>
        <taxon>Testudines</taxon>
        <taxon>Cryptodira</taxon>
        <taxon>Durocryptodira</taxon>
        <taxon>Testudinoidea</taxon>
        <taxon>Geoemydidae</taxon>
        <taxon>Geoemydinae</taxon>
        <taxon>Mauremys</taxon>
    </lineage>
</organism>
<comment type="caution">
    <text evidence="1">The sequence shown here is derived from an EMBL/GenBank/DDBJ whole genome shotgun (WGS) entry which is preliminary data.</text>
</comment>
<dbReference type="EMBL" id="JAHDVG010000464">
    <property type="protein sequence ID" value="KAH1184982.1"/>
    <property type="molecule type" value="Genomic_DNA"/>
</dbReference>
<dbReference type="AlphaFoldDB" id="A0A9D3XSG0"/>
<evidence type="ECO:0000313" key="2">
    <source>
        <dbReference type="Proteomes" id="UP000827986"/>
    </source>
</evidence>
<name>A0A9D3XSG0_9SAUR</name>
<evidence type="ECO:0000313" key="1">
    <source>
        <dbReference type="EMBL" id="KAH1184982.1"/>
    </source>
</evidence>
<sequence>MPKKRLLSPKKGISFRSLLIPSETKVWTQAGHGASSEGQYTPPLLNQHGQQVLEFMAFTRKCPSTRSLLFKCEGRSFKHSLDLNCHATQGRSTRAAKPHRASLVKNILNYTQKQMGSQCNLWSTGVSRLHRRSI</sequence>